<dbReference type="GO" id="GO:0016787">
    <property type="term" value="F:hydrolase activity"/>
    <property type="evidence" value="ECO:0007669"/>
    <property type="project" value="UniProtKB-KW"/>
</dbReference>
<feature type="binding site" evidence="3">
    <location>
        <position position="368"/>
    </location>
    <ligand>
        <name>Mn(2+)</name>
        <dbReference type="ChEBI" id="CHEBI:29035"/>
        <label>2</label>
    </ligand>
</feature>
<keyword evidence="3" id="KW-0464">Manganese</keyword>
<sequence>MAVLLQDRLLPGVADWVGELESIRHDIHSHPEHGFNTERTVGVICENLRKWGVTDVNTDFVKGAVVAVIEGNRLGHTIGVRADMDCLPMDDKCGKEYASQNEGYAHACGHDGHTTWLLGAARYLAAHRDFPGKVVLIFQPAEEICGGARALVQAGLLEKYGIEEIYGGHTEPMLPKGTIGFKPGPLQAASDSVYITVKGKGTHGGRPHLGVDPVPVAAQIVLALQTIVSRKVNPIDTAVLSICSINAGRYEAMNVVPAQCTLSGTIRTFLPQTRDQIERTVKTMVPAIAEANGCEVELKYVRECGSVINSPEQTEAALKVTGELLGQDHVKVIDPFMSSEDFSEYLQRVPGCIIRVGIKDENHTVSLHNPNFDFNDEVLPVAVSVVANMAIKRLEFLAK</sequence>
<feature type="binding site" evidence="3">
    <location>
        <position position="110"/>
    </location>
    <ligand>
        <name>Mn(2+)</name>
        <dbReference type="ChEBI" id="CHEBI:29035"/>
        <label>2</label>
    </ligand>
</feature>
<dbReference type="PANTHER" id="PTHR11014:SF63">
    <property type="entry name" value="METALLOPEPTIDASE, PUTATIVE (AFU_ORTHOLOGUE AFUA_6G09600)-RELATED"/>
    <property type="match status" value="1"/>
</dbReference>
<name>A0A9D1LER1_9BURK</name>
<reference evidence="5" key="1">
    <citation type="submission" date="2020-10" db="EMBL/GenBank/DDBJ databases">
        <authorList>
            <person name="Gilroy R."/>
        </authorList>
    </citation>
    <scope>NUCLEOTIDE SEQUENCE</scope>
    <source>
        <strain evidence="5">7463</strain>
    </source>
</reference>
<evidence type="ECO:0000259" key="4">
    <source>
        <dbReference type="Pfam" id="PF07687"/>
    </source>
</evidence>
<protein>
    <submittedName>
        <fullName evidence="5">Amidohydrolase</fullName>
    </submittedName>
</protein>
<dbReference type="AlphaFoldDB" id="A0A9D1LER1"/>
<evidence type="ECO:0000256" key="1">
    <source>
        <dbReference type="ARBA" id="ARBA00006153"/>
    </source>
</evidence>
<evidence type="ECO:0000256" key="2">
    <source>
        <dbReference type="ARBA" id="ARBA00022801"/>
    </source>
</evidence>
<dbReference type="Proteomes" id="UP000824083">
    <property type="component" value="Unassembled WGS sequence"/>
</dbReference>
<dbReference type="Gene3D" id="3.30.70.360">
    <property type="match status" value="1"/>
</dbReference>
<dbReference type="InterPro" id="IPR036264">
    <property type="entry name" value="Bact_exopeptidase_dim_dom"/>
</dbReference>
<comment type="caution">
    <text evidence="5">The sequence shown here is derived from an EMBL/GenBank/DDBJ whole genome shotgun (WGS) entry which is preliminary data.</text>
</comment>
<dbReference type="SUPFAM" id="SSF55031">
    <property type="entry name" value="Bacterial exopeptidase dimerisation domain"/>
    <property type="match status" value="1"/>
</dbReference>
<dbReference type="Gene3D" id="3.40.630.10">
    <property type="entry name" value="Zn peptidases"/>
    <property type="match status" value="1"/>
</dbReference>
<organism evidence="5 6">
    <name type="scientific">Candidatus Aphodousia faecigallinarum</name>
    <dbReference type="NCBI Taxonomy" id="2840677"/>
    <lineage>
        <taxon>Bacteria</taxon>
        <taxon>Pseudomonadati</taxon>
        <taxon>Pseudomonadota</taxon>
        <taxon>Betaproteobacteria</taxon>
        <taxon>Burkholderiales</taxon>
        <taxon>Sutterellaceae</taxon>
        <taxon>Sutterellaceae incertae sedis</taxon>
        <taxon>Candidatus Aphodousia</taxon>
    </lineage>
</organism>
<dbReference type="Pfam" id="PF01546">
    <property type="entry name" value="Peptidase_M20"/>
    <property type="match status" value="1"/>
</dbReference>
<dbReference type="EMBL" id="DVMY01000032">
    <property type="protein sequence ID" value="HIU37014.1"/>
    <property type="molecule type" value="Genomic_DNA"/>
</dbReference>
<dbReference type="SUPFAM" id="SSF53187">
    <property type="entry name" value="Zn-dependent exopeptidases"/>
    <property type="match status" value="1"/>
</dbReference>
<dbReference type="InterPro" id="IPR002933">
    <property type="entry name" value="Peptidase_M20"/>
</dbReference>
<evidence type="ECO:0000256" key="3">
    <source>
        <dbReference type="PIRSR" id="PIRSR005962-1"/>
    </source>
</evidence>
<evidence type="ECO:0000313" key="5">
    <source>
        <dbReference type="EMBL" id="HIU37014.1"/>
    </source>
</evidence>
<dbReference type="PIRSF" id="PIRSF005962">
    <property type="entry name" value="Pept_M20D_amidohydro"/>
    <property type="match status" value="1"/>
</dbReference>
<keyword evidence="3" id="KW-0479">Metal-binding</keyword>
<comment type="similarity">
    <text evidence="1">Belongs to the peptidase M20 family.</text>
</comment>
<feature type="binding site" evidence="3">
    <location>
        <position position="143"/>
    </location>
    <ligand>
        <name>Mn(2+)</name>
        <dbReference type="ChEBI" id="CHEBI:29035"/>
        <label>2</label>
    </ligand>
</feature>
<dbReference type="InterPro" id="IPR011650">
    <property type="entry name" value="Peptidase_M20_dimer"/>
</dbReference>
<reference evidence="5" key="2">
    <citation type="journal article" date="2021" name="PeerJ">
        <title>Extensive microbial diversity within the chicken gut microbiome revealed by metagenomics and culture.</title>
        <authorList>
            <person name="Gilroy R."/>
            <person name="Ravi A."/>
            <person name="Getino M."/>
            <person name="Pursley I."/>
            <person name="Horton D.L."/>
            <person name="Alikhan N.F."/>
            <person name="Baker D."/>
            <person name="Gharbi K."/>
            <person name="Hall N."/>
            <person name="Watson M."/>
            <person name="Adriaenssens E.M."/>
            <person name="Foster-Nyarko E."/>
            <person name="Jarju S."/>
            <person name="Secka A."/>
            <person name="Antonio M."/>
            <person name="Oren A."/>
            <person name="Chaudhuri R.R."/>
            <person name="La Ragione R."/>
            <person name="Hildebrand F."/>
            <person name="Pallen M.J."/>
        </authorList>
    </citation>
    <scope>NUCLEOTIDE SEQUENCE</scope>
    <source>
        <strain evidence="5">7463</strain>
    </source>
</reference>
<dbReference type="GO" id="GO:0046872">
    <property type="term" value="F:metal ion binding"/>
    <property type="evidence" value="ECO:0007669"/>
    <property type="project" value="UniProtKB-KW"/>
</dbReference>
<proteinExistence type="inferred from homology"/>
<feature type="binding site" evidence="3">
    <location>
        <position position="169"/>
    </location>
    <ligand>
        <name>Mn(2+)</name>
        <dbReference type="ChEBI" id="CHEBI:29035"/>
        <label>2</label>
    </ligand>
</feature>
<dbReference type="NCBIfam" id="TIGR01891">
    <property type="entry name" value="amidohydrolases"/>
    <property type="match status" value="1"/>
</dbReference>
<dbReference type="Pfam" id="PF07687">
    <property type="entry name" value="M20_dimer"/>
    <property type="match status" value="1"/>
</dbReference>
<gene>
    <name evidence="5" type="ORF">IAC56_01900</name>
</gene>
<feature type="binding site" evidence="3">
    <location>
        <position position="108"/>
    </location>
    <ligand>
        <name>Mn(2+)</name>
        <dbReference type="ChEBI" id="CHEBI:29035"/>
        <label>2</label>
    </ligand>
</feature>
<dbReference type="FunFam" id="3.30.70.360:FF:000014">
    <property type="entry name" value="N-acyl-L-amino acid amidohydrolase"/>
    <property type="match status" value="1"/>
</dbReference>
<keyword evidence="2" id="KW-0378">Hydrolase</keyword>
<evidence type="ECO:0000313" key="6">
    <source>
        <dbReference type="Proteomes" id="UP000824083"/>
    </source>
</evidence>
<accession>A0A9D1LER1</accession>
<dbReference type="InterPro" id="IPR017439">
    <property type="entry name" value="Amidohydrolase"/>
</dbReference>
<feature type="domain" description="Peptidase M20 dimerisation" evidence="4">
    <location>
        <begin position="192"/>
        <end position="288"/>
    </location>
</feature>
<comment type="cofactor">
    <cofactor evidence="3">
        <name>Mn(2+)</name>
        <dbReference type="ChEBI" id="CHEBI:29035"/>
    </cofactor>
    <text evidence="3">The Mn(2+) ion enhances activity.</text>
</comment>
<dbReference type="PANTHER" id="PTHR11014">
    <property type="entry name" value="PEPTIDASE M20 FAMILY MEMBER"/>
    <property type="match status" value="1"/>
</dbReference>